<evidence type="ECO:0000313" key="7">
    <source>
        <dbReference type="EMBL" id="GEL01313.1"/>
    </source>
</evidence>
<feature type="transmembrane region" description="Helical" evidence="6">
    <location>
        <begin position="69"/>
        <end position="95"/>
    </location>
</feature>
<protein>
    <submittedName>
        <fullName evidence="7">LPS export ABC transporter permease LptG</fullName>
    </submittedName>
</protein>
<dbReference type="GO" id="GO:0015920">
    <property type="term" value="P:lipopolysaccharide transport"/>
    <property type="evidence" value="ECO:0007669"/>
    <property type="project" value="TreeGrafter"/>
</dbReference>
<dbReference type="GO" id="GO:0055085">
    <property type="term" value="P:transmembrane transport"/>
    <property type="evidence" value="ECO:0007669"/>
    <property type="project" value="InterPro"/>
</dbReference>
<sequence>MVRKLLPLLHGSGSGVSVTLSLYISRVFSLFAVAMIAALTGLVSLFDFIDLLRRVATKPDVPTSLVTEIAGLHVPYFMIMIMPFGILLGGIVCFWRLTRSSELIVARAAGISAWQFLAAPLACAILMGLFGTLALSPLSSAMFRKAELLDEAYLKTGGGPLSLNGGALWLRQLDDSESGKGVAILHARRVLMHDHHLRINDISIFRLNGRDQMVVRIEAPRGELVRGAWKLEDAASVRPNHLPLHIGEYYLPTNLTLTRVEQSFASPDTLSVWSLPGFIHLLERSGFSSIRHRLHFQTLLALPILCGTMALVSAGFSMRPTRRGGVARMLGSGIAAGFALFTISKVAAQFGESGALPPVMAAWAPTVAGLCLAVALLLHLEDG</sequence>
<feature type="transmembrane region" description="Helical" evidence="6">
    <location>
        <begin position="27"/>
        <end position="49"/>
    </location>
</feature>
<evidence type="ECO:0000256" key="5">
    <source>
        <dbReference type="ARBA" id="ARBA00023136"/>
    </source>
</evidence>
<dbReference type="OrthoDB" id="9798468at2"/>
<dbReference type="AlphaFoldDB" id="A0A511BN82"/>
<feature type="transmembrane region" description="Helical" evidence="6">
    <location>
        <begin position="294"/>
        <end position="317"/>
    </location>
</feature>
<dbReference type="EMBL" id="BJVC01000001">
    <property type="protein sequence ID" value="GEL01313.1"/>
    <property type="molecule type" value="Genomic_DNA"/>
</dbReference>
<dbReference type="Pfam" id="PF03739">
    <property type="entry name" value="LptF_LptG"/>
    <property type="match status" value="1"/>
</dbReference>
<proteinExistence type="predicted"/>
<keyword evidence="4 6" id="KW-1133">Transmembrane helix</keyword>
<reference evidence="7 8" key="1">
    <citation type="submission" date="2019-07" db="EMBL/GenBank/DDBJ databases">
        <title>Whole genome shotgun sequence of Swaminathania salitolerans NBRC 104436.</title>
        <authorList>
            <person name="Hosoyama A."/>
            <person name="Uohara A."/>
            <person name="Ohji S."/>
            <person name="Ichikawa N."/>
        </authorList>
    </citation>
    <scope>NUCLEOTIDE SEQUENCE [LARGE SCALE GENOMIC DNA]</scope>
    <source>
        <strain evidence="7 8">NBRC 104436</strain>
    </source>
</reference>
<comment type="subcellular location">
    <subcellularLocation>
        <location evidence="1">Cell membrane</location>
        <topology evidence="1">Multi-pass membrane protein</topology>
    </subcellularLocation>
</comment>
<keyword evidence="3 6" id="KW-0812">Transmembrane</keyword>
<feature type="transmembrane region" description="Helical" evidence="6">
    <location>
        <begin position="329"/>
        <end position="348"/>
    </location>
</feature>
<keyword evidence="8" id="KW-1185">Reference proteome</keyword>
<gene>
    <name evidence="7" type="ORF">SSA02_04760</name>
</gene>
<dbReference type="InterPro" id="IPR005495">
    <property type="entry name" value="LptG/LptF_permease"/>
</dbReference>
<evidence type="ECO:0000256" key="1">
    <source>
        <dbReference type="ARBA" id="ARBA00004651"/>
    </source>
</evidence>
<accession>A0A511BN82</accession>
<dbReference type="RefSeq" id="WP_147092286.1">
    <property type="nucleotide sequence ID" value="NZ_BJVC01000001.1"/>
</dbReference>
<name>A0A511BN82_9PROT</name>
<dbReference type="PANTHER" id="PTHR33529:SF2">
    <property type="entry name" value="LIPOPOLYSACCHARIDE EXPORT SYSTEM PERMEASE PROTEIN LPTG"/>
    <property type="match status" value="1"/>
</dbReference>
<evidence type="ECO:0000256" key="2">
    <source>
        <dbReference type="ARBA" id="ARBA00022475"/>
    </source>
</evidence>
<evidence type="ECO:0000256" key="6">
    <source>
        <dbReference type="SAM" id="Phobius"/>
    </source>
</evidence>
<comment type="caution">
    <text evidence="7">The sequence shown here is derived from an EMBL/GenBank/DDBJ whole genome shotgun (WGS) entry which is preliminary data.</text>
</comment>
<organism evidence="7 8">
    <name type="scientific">Swaminathania salitolerans</name>
    <dbReference type="NCBI Taxonomy" id="182838"/>
    <lineage>
        <taxon>Bacteria</taxon>
        <taxon>Pseudomonadati</taxon>
        <taxon>Pseudomonadota</taxon>
        <taxon>Alphaproteobacteria</taxon>
        <taxon>Acetobacterales</taxon>
        <taxon>Acetobacteraceae</taxon>
        <taxon>Swaminathania</taxon>
    </lineage>
</organism>
<dbReference type="InterPro" id="IPR030923">
    <property type="entry name" value="LptG"/>
</dbReference>
<feature type="transmembrane region" description="Helical" evidence="6">
    <location>
        <begin position="116"/>
        <end position="135"/>
    </location>
</feature>
<dbReference type="NCBIfam" id="TIGR04408">
    <property type="entry name" value="LptG_lptG"/>
    <property type="match status" value="1"/>
</dbReference>
<feature type="transmembrane region" description="Helical" evidence="6">
    <location>
        <begin position="360"/>
        <end position="380"/>
    </location>
</feature>
<evidence type="ECO:0000256" key="4">
    <source>
        <dbReference type="ARBA" id="ARBA00022989"/>
    </source>
</evidence>
<dbReference type="Proteomes" id="UP000321405">
    <property type="component" value="Unassembled WGS sequence"/>
</dbReference>
<keyword evidence="2" id="KW-1003">Cell membrane</keyword>
<dbReference type="PANTHER" id="PTHR33529">
    <property type="entry name" value="SLR0882 PROTEIN-RELATED"/>
    <property type="match status" value="1"/>
</dbReference>
<dbReference type="GO" id="GO:0043190">
    <property type="term" value="C:ATP-binding cassette (ABC) transporter complex"/>
    <property type="evidence" value="ECO:0007669"/>
    <property type="project" value="InterPro"/>
</dbReference>
<keyword evidence="5 6" id="KW-0472">Membrane</keyword>
<evidence type="ECO:0000313" key="8">
    <source>
        <dbReference type="Proteomes" id="UP000321405"/>
    </source>
</evidence>
<evidence type="ECO:0000256" key="3">
    <source>
        <dbReference type="ARBA" id="ARBA00022692"/>
    </source>
</evidence>